<dbReference type="EMBL" id="JADSJR010000004">
    <property type="protein sequence ID" value="MBG2913703.1"/>
    <property type="molecule type" value="Genomic_DNA"/>
</dbReference>
<dbReference type="AlphaFoldDB" id="A0A6G6SU68"/>
<dbReference type="RefSeq" id="WP_156733089.1">
    <property type="nucleotide sequence ID" value="NZ_CP045008.1"/>
</dbReference>
<feature type="chain" id="PRO_5044632315" evidence="1">
    <location>
        <begin position="20"/>
        <end position="58"/>
    </location>
</feature>
<name>A0A6G6SU68_9GAMM</name>
<sequence length="58" mass="6755">MNKKYILILSFLFTNYASAHFYEEAKENRASINEYSQSNSNASDPSGCVWPLCDDEWR</sequence>
<proteinExistence type="predicted"/>
<dbReference type="Proteomes" id="UP000501338">
    <property type="component" value="Chromosome"/>
</dbReference>
<organism evidence="2 5">
    <name type="scientific">Proteus terrae subsp. cibarius</name>
    <dbReference type="NCBI Taxonomy" id="626774"/>
    <lineage>
        <taxon>Bacteria</taxon>
        <taxon>Pseudomonadati</taxon>
        <taxon>Pseudomonadota</taxon>
        <taxon>Gammaproteobacteria</taxon>
        <taxon>Enterobacterales</taxon>
        <taxon>Morganellaceae</taxon>
        <taxon>Proteus</taxon>
    </lineage>
</organism>
<evidence type="ECO:0000313" key="2">
    <source>
        <dbReference type="EMBL" id="MBG2913703.1"/>
    </source>
</evidence>
<gene>
    <name evidence="3" type="ORF">GTH23_11950</name>
    <name evidence="2" type="ORF">I4901_04925</name>
</gene>
<evidence type="ECO:0000313" key="5">
    <source>
        <dbReference type="Proteomes" id="UP000612266"/>
    </source>
</evidence>
<reference evidence="2" key="2">
    <citation type="submission" date="2020-11" db="EMBL/GenBank/DDBJ databases">
        <title>Enhanced detection system for hospital associated transmission using whole genome sequencing surveillance.</title>
        <authorList>
            <person name="Harrison L.H."/>
            <person name="Van Tyne D."/>
            <person name="Marsh J.W."/>
            <person name="Griffith M.P."/>
            <person name="Snyder D.J."/>
            <person name="Cooper V.S."/>
            <person name="Mustapha M."/>
        </authorList>
    </citation>
    <scope>NUCLEOTIDE SEQUENCE</scope>
    <source>
        <strain evidence="2">PR00070</strain>
    </source>
</reference>
<evidence type="ECO:0000256" key="1">
    <source>
        <dbReference type="SAM" id="SignalP"/>
    </source>
</evidence>
<protein>
    <submittedName>
        <fullName evidence="2">Uncharacterized protein</fullName>
    </submittedName>
</protein>
<dbReference type="GeneID" id="57332069"/>
<evidence type="ECO:0000313" key="4">
    <source>
        <dbReference type="Proteomes" id="UP000501338"/>
    </source>
</evidence>
<dbReference type="EMBL" id="CP047340">
    <property type="protein sequence ID" value="QIF90698.1"/>
    <property type="molecule type" value="Genomic_DNA"/>
</dbReference>
<feature type="signal peptide" evidence="1">
    <location>
        <begin position="1"/>
        <end position="19"/>
    </location>
</feature>
<dbReference type="Proteomes" id="UP000612266">
    <property type="component" value="Unassembled WGS sequence"/>
</dbReference>
<accession>A0A6G6SU68</accession>
<keyword evidence="4" id="KW-1185">Reference proteome</keyword>
<reference evidence="3 4" key="1">
    <citation type="submission" date="2020-01" db="EMBL/GenBank/DDBJ databases">
        <title>The genomic epidemiology of tigecycline resistance gene tet(X) variants in a swine farm in China.</title>
        <authorList>
            <person name="Peng K."/>
            <person name="Li R."/>
        </authorList>
    </citation>
    <scope>NUCLEOTIDE SEQUENCE [LARGE SCALE GENOMIC DNA]</scope>
    <source>
        <strain evidence="3 4">ZF1</strain>
    </source>
</reference>
<keyword evidence="1" id="KW-0732">Signal</keyword>
<evidence type="ECO:0000313" key="3">
    <source>
        <dbReference type="EMBL" id="QIF90698.1"/>
    </source>
</evidence>